<dbReference type="EMBL" id="JAPMOS010000018">
    <property type="protein sequence ID" value="KAJ4459626.1"/>
    <property type="molecule type" value="Genomic_DNA"/>
</dbReference>
<keyword evidence="2" id="KW-1185">Reference proteome</keyword>
<evidence type="ECO:0000313" key="2">
    <source>
        <dbReference type="Proteomes" id="UP001141327"/>
    </source>
</evidence>
<accession>A0ABQ8UK78</accession>
<dbReference type="Proteomes" id="UP001141327">
    <property type="component" value="Unassembled WGS sequence"/>
</dbReference>
<comment type="caution">
    <text evidence="1">The sequence shown here is derived from an EMBL/GenBank/DDBJ whole genome shotgun (WGS) entry which is preliminary data.</text>
</comment>
<reference evidence="1" key="1">
    <citation type="journal article" date="2022" name="bioRxiv">
        <title>Genomics of Preaxostyla Flagellates Illuminates Evolutionary Transitions and the Path Towards Mitochondrial Loss.</title>
        <authorList>
            <person name="Novak L.V.F."/>
            <person name="Treitli S.C."/>
            <person name="Pyrih J."/>
            <person name="Halakuc P."/>
            <person name="Pipaliya S.V."/>
            <person name="Vacek V."/>
            <person name="Brzon O."/>
            <person name="Soukal P."/>
            <person name="Eme L."/>
            <person name="Dacks J.B."/>
            <person name="Karnkowska A."/>
            <person name="Elias M."/>
            <person name="Hampl V."/>
        </authorList>
    </citation>
    <scope>NUCLEOTIDE SEQUENCE</scope>
    <source>
        <strain evidence="1">RCP-MX</strain>
    </source>
</reference>
<organism evidence="1 2">
    <name type="scientific">Paratrimastix pyriformis</name>
    <dbReference type="NCBI Taxonomy" id="342808"/>
    <lineage>
        <taxon>Eukaryota</taxon>
        <taxon>Metamonada</taxon>
        <taxon>Preaxostyla</taxon>
        <taxon>Paratrimastigidae</taxon>
        <taxon>Paratrimastix</taxon>
    </lineage>
</organism>
<evidence type="ECO:0000313" key="1">
    <source>
        <dbReference type="EMBL" id="KAJ4459626.1"/>
    </source>
</evidence>
<proteinExistence type="predicted"/>
<gene>
    <name evidence="1" type="ORF">PAPYR_4364</name>
</gene>
<protein>
    <submittedName>
        <fullName evidence="1">Uncharacterized protein</fullName>
    </submittedName>
</protein>
<name>A0ABQ8UK78_9EUKA</name>
<sequence>MQTSFRTAVNSRVPAERTFLCKRCQARAQYHPPVIKKLIGGEHLFGTAAYLTCPQCLQSSEDNACVSLGELGNVKEDPLSCDAYTNPPQIT</sequence>